<evidence type="ECO:0000256" key="1">
    <source>
        <dbReference type="SAM" id="SignalP"/>
    </source>
</evidence>
<dbReference type="AlphaFoldDB" id="A0A254PXU4"/>
<gene>
    <name evidence="2" type="ORF">CBI30_09905</name>
</gene>
<organism evidence="2 3">
    <name type="scientific">Polynucleobacter aenigmaticus</name>
    <dbReference type="NCBI Taxonomy" id="1743164"/>
    <lineage>
        <taxon>Bacteria</taxon>
        <taxon>Pseudomonadati</taxon>
        <taxon>Pseudomonadota</taxon>
        <taxon>Betaproteobacteria</taxon>
        <taxon>Burkholderiales</taxon>
        <taxon>Burkholderiaceae</taxon>
        <taxon>Polynucleobacter</taxon>
    </lineage>
</organism>
<dbReference type="Proteomes" id="UP000198104">
    <property type="component" value="Unassembled WGS sequence"/>
</dbReference>
<reference evidence="2 3" key="1">
    <citation type="submission" date="2017-05" db="EMBL/GenBank/DDBJ databases">
        <title>Polynucleobacter sp. MWH-K35W1 isolated from the permanently anoxic monimolimnion of a meromictic lake.</title>
        <authorList>
            <person name="Hahn M.W."/>
        </authorList>
    </citation>
    <scope>NUCLEOTIDE SEQUENCE [LARGE SCALE GENOMIC DNA]</scope>
    <source>
        <strain evidence="2 3">MWH-K35W1</strain>
    </source>
</reference>
<keyword evidence="3" id="KW-1185">Reference proteome</keyword>
<dbReference type="EMBL" id="NGUO01000018">
    <property type="protein sequence ID" value="OWS69371.1"/>
    <property type="molecule type" value="Genomic_DNA"/>
</dbReference>
<proteinExistence type="predicted"/>
<sequence length="192" mass="21440">MKFRLPFFLIIFTLLCAQAKLVIAQSEFASKLQDGQHILLMRHADAPGYGDPQNYQMNQCSTQRNLGDFGRKQAKSTGDWLSKQGIDQAKIYSSAWCRCIDTATLLNKGAVKKEASLGSFFDDMSQAKRQTDELIKLIAAERKQHPNMPIIMVTHHVNIQSYVGMVVNSGDMVLVKVDSAGKPLSFKLYPSP</sequence>
<comment type="caution">
    <text evidence="2">The sequence shown here is derived from an EMBL/GenBank/DDBJ whole genome shotgun (WGS) entry which is preliminary data.</text>
</comment>
<feature type="signal peptide" evidence="1">
    <location>
        <begin position="1"/>
        <end position="19"/>
    </location>
</feature>
<dbReference type="InterPro" id="IPR013078">
    <property type="entry name" value="His_Pase_superF_clade-1"/>
</dbReference>
<dbReference type="Pfam" id="PF00300">
    <property type="entry name" value="His_Phos_1"/>
    <property type="match status" value="1"/>
</dbReference>
<dbReference type="OrthoDB" id="8685508at2"/>
<dbReference type="InterPro" id="IPR029033">
    <property type="entry name" value="His_PPase_superfam"/>
</dbReference>
<evidence type="ECO:0000313" key="2">
    <source>
        <dbReference type="EMBL" id="OWS69371.1"/>
    </source>
</evidence>
<protein>
    <submittedName>
        <fullName evidence="2">Histidine phosphatase family protein</fullName>
    </submittedName>
</protein>
<evidence type="ECO:0000313" key="3">
    <source>
        <dbReference type="Proteomes" id="UP000198104"/>
    </source>
</evidence>
<dbReference type="Gene3D" id="3.40.50.1240">
    <property type="entry name" value="Phosphoglycerate mutase-like"/>
    <property type="match status" value="1"/>
</dbReference>
<keyword evidence="1" id="KW-0732">Signal</keyword>
<accession>A0A254PXU4</accession>
<feature type="chain" id="PRO_5012897226" evidence="1">
    <location>
        <begin position="20"/>
        <end position="192"/>
    </location>
</feature>
<dbReference type="SUPFAM" id="SSF53254">
    <property type="entry name" value="Phosphoglycerate mutase-like"/>
    <property type="match status" value="1"/>
</dbReference>
<name>A0A254PXU4_9BURK</name>
<dbReference type="RefSeq" id="WP_088528136.1">
    <property type="nucleotide sequence ID" value="NZ_NGUO01000018.1"/>
</dbReference>
<dbReference type="CDD" id="cd07040">
    <property type="entry name" value="HP"/>
    <property type="match status" value="1"/>
</dbReference>